<sequence length="46" mass="5123">MSGLVVLIDAGGSPLQWIYLYDRLHYLSEAKCAIASRFGLLNVRIV</sequence>
<dbReference type="AlphaFoldDB" id="B4VQ52"/>
<accession>B4VQ52</accession>
<protein>
    <submittedName>
        <fullName evidence="1">Uncharacterized protein</fullName>
    </submittedName>
</protein>
<evidence type="ECO:0000313" key="1">
    <source>
        <dbReference type="EMBL" id="EDX76072.1"/>
    </source>
</evidence>
<dbReference type="STRING" id="118168.MC7420_5506"/>
<name>B4VQ52_9CYAN</name>
<keyword evidence="2" id="KW-1185">Reference proteome</keyword>
<gene>
    <name evidence="1" type="ORF">MC7420_5506</name>
</gene>
<dbReference type="HOGENOM" id="CLU_3182441_0_0_3"/>
<evidence type="ECO:0000313" key="2">
    <source>
        <dbReference type="Proteomes" id="UP000003835"/>
    </source>
</evidence>
<reference evidence="1 2" key="1">
    <citation type="submission" date="2008-07" db="EMBL/GenBank/DDBJ databases">
        <authorList>
            <person name="Tandeau de Marsac N."/>
            <person name="Ferriera S."/>
            <person name="Johnson J."/>
            <person name="Kravitz S."/>
            <person name="Beeson K."/>
            <person name="Sutton G."/>
            <person name="Rogers Y.-H."/>
            <person name="Friedman R."/>
            <person name="Frazier M."/>
            <person name="Venter J.C."/>
        </authorList>
    </citation>
    <scope>NUCLEOTIDE SEQUENCE [LARGE SCALE GENOMIC DNA]</scope>
    <source>
        <strain evidence="1 2">PCC 7420</strain>
    </source>
</reference>
<organism evidence="1 2">
    <name type="scientific">Coleofasciculus chthonoplastes PCC 7420</name>
    <dbReference type="NCBI Taxonomy" id="118168"/>
    <lineage>
        <taxon>Bacteria</taxon>
        <taxon>Bacillati</taxon>
        <taxon>Cyanobacteriota</taxon>
        <taxon>Cyanophyceae</taxon>
        <taxon>Coleofasciculales</taxon>
        <taxon>Coleofasciculaceae</taxon>
        <taxon>Coleofasciculus</taxon>
    </lineage>
</organism>
<dbReference type="EMBL" id="DS989847">
    <property type="protein sequence ID" value="EDX76072.1"/>
    <property type="molecule type" value="Genomic_DNA"/>
</dbReference>
<proteinExistence type="predicted"/>
<dbReference type="Proteomes" id="UP000003835">
    <property type="component" value="Unassembled WGS sequence"/>
</dbReference>